<dbReference type="GO" id="GO:0043565">
    <property type="term" value="F:sequence-specific DNA binding"/>
    <property type="evidence" value="ECO:0007669"/>
    <property type="project" value="InterPro"/>
</dbReference>
<proteinExistence type="predicted"/>
<name>A0A1V9DNS4_9GAMM</name>
<dbReference type="PANTHER" id="PTHR43436">
    <property type="entry name" value="ARAC-FAMILY TRANSCRIPTIONAL REGULATOR"/>
    <property type="match status" value="1"/>
</dbReference>
<dbReference type="Proteomes" id="UP000192769">
    <property type="component" value="Unassembled WGS sequence"/>
</dbReference>
<protein>
    <submittedName>
        <fullName evidence="4">AraC family transcriptional regulator</fullName>
    </submittedName>
</protein>
<dbReference type="InterPro" id="IPR009057">
    <property type="entry name" value="Homeodomain-like_sf"/>
</dbReference>
<dbReference type="EMBL" id="MWUE01000006">
    <property type="protein sequence ID" value="OQP35480.1"/>
    <property type="molecule type" value="Genomic_DNA"/>
</dbReference>
<dbReference type="Gene3D" id="1.10.10.60">
    <property type="entry name" value="Homeodomain-like"/>
    <property type="match status" value="1"/>
</dbReference>
<gene>
    <name evidence="4" type="ORF">B2J69_04160</name>
</gene>
<dbReference type="SUPFAM" id="SSF46689">
    <property type="entry name" value="Homeodomain-like"/>
    <property type="match status" value="2"/>
</dbReference>
<keyword evidence="5" id="KW-1185">Reference proteome</keyword>
<evidence type="ECO:0000256" key="1">
    <source>
        <dbReference type="ARBA" id="ARBA00023015"/>
    </source>
</evidence>
<accession>A0A1V9DNS4</accession>
<feature type="domain" description="HTH araC/xylS-type" evidence="3">
    <location>
        <begin position="188"/>
        <end position="286"/>
    </location>
</feature>
<dbReference type="AlphaFoldDB" id="A0A1V9DNS4"/>
<evidence type="ECO:0000256" key="2">
    <source>
        <dbReference type="ARBA" id="ARBA00023163"/>
    </source>
</evidence>
<dbReference type="GO" id="GO:0003700">
    <property type="term" value="F:DNA-binding transcription factor activity"/>
    <property type="evidence" value="ECO:0007669"/>
    <property type="project" value="InterPro"/>
</dbReference>
<sequence>MNADSLRLIAALAPQEGYNLTPLPDVRLLRSNRPLSRTPVLYDPGIVIVLQGRKRGYFGDRVYCYDAQHYLAVSVPVPFTMETDASEEAPLLAIYMHLDLAVAAELLLQMEQAGATVGHKPAGLLSTPLSDALQRSVARLLYALGDPLEAALLGPALVREIYFHVLSGEQGGELRAALAQQGAFGKIGQALRHIHQHYAQALDITQLARRAGMSHATFHLHFRAITQTSPMQYVKSIRLHQARLLMVRQQMTAAAASQAVGYESPSQFSREFRRLFGLSPGEEARRLREGFALPPAQPDARFVASH</sequence>
<evidence type="ECO:0000313" key="5">
    <source>
        <dbReference type="Proteomes" id="UP000192769"/>
    </source>
</evidence>
<dbReference type="InterPro" id="IPR018060">
    <property type="entry name" value="HTH_AraC"/>
</dbReference>
<dbReference type="Pfam" id="PF06719">
    <property type="entry name" value="AraC_N"/>
    <property type="match status" value="1"/>
</dbReference>
<dbReference type="PROSITE" id="PS01124">
    <property type="entry name" value="HTH_ARAC_FAMILY_2"/>
    <property type="match status" value="1"/>
</dbReference>
<dbReference type="Pfam" id="PF12833">
    <property type="entry name" value="HTH_18"/>
    <property type="match status" value="1"/>
</dbReference>
<dbReference type="RefSeq" id="WP_081136702.1">
    <property type="nucleotide sequence ID" value="NZ_MWUE01000006.1"/>
</dbReference>
<dbReference type="OrthoDB" id="34150at2"/>
<dbReference type="InterPro" id="IPR009594">
    <property type="entry name" value="Tscrpt_reg_HTH_AraC_N"/>
</dbReference>
<dbReference type="PANTHER" id="PTHR43436:SF2">
    <property type="entry name" value="ARAC_XYLS FAMILY TRANSCRIPTIONAL REGULATOR"/>
    <property type="match status" value="1"/>
</dbReference>
<evidence type="ECO:0000313" key="4">
    <source>
        <dbReference type="EMBL" id="OQP35480.1"/>
    </source>
</evidence>
<keyword evidence="1" id="KW-0805">Transcription regulation</keyword>
<organism evidence="4 5">
    <name type="scientific">Pantoea latae</name>
    <dbReference type="NCBI Taxonomy" id="1964541"/>
    <lineage>
        <taxon>Bacteria</taxon>
        <taxon>Pseudomonadati</taxon>
        <taxon>Pseudomonadota</taxon>
        <taxon>Gammaproteobacteria</taxon>
        <taxon>Enterobacterales</taxon>
        <taxon>Erwiniaceae</taxon>
        <taxon>Pantoea</taxon>
    </lineage>
</organism>
<dbReference type="SMART" id="SM00342">
    <property type="entry name" value="HTH_ARAC"/>
    <property type="match status" value="1"/>
</dbReference>
<evidence type="ECO:0000259" key="3">
    <source>
        <dbReference type="PROSITE" id="PS01124"/>
    </source>
</evidence>
<keyword evidence="2" id="KW-0804">Transcription</keyword>
<comment type="caution">
    <text evidence="4">The sequence shown here is derived from an EMBL/GenBank/DDBJ whole genome shotgun (WGS) entry which is preliminary data.</text>
</comment>
<reference evidence="4 5" key="1">
    <citation type="submission" date="2017-02" db="EMBL/GenBank/DDBJ databases">
        <title>Whole genome shotgun sequence of Pantoea agglomerans strain AS1 isolated from a cycad, Zamia floridana in Central Florida, USA.</title>
        <authorList>
            <person name="Lata P."/>
            <person name="Govindarajan S."/>
            <person name="Qi F."/>
            <person name="Li J.-L."/>
            <person name="Maurya S.K."/>
            <person name="Sahoo M.K."/>
        </authorList>
    </citation>
    <scope>NUCLEOTIDE SEQUENCE [LARGE SCALE GENOMIC DNA]</scope>
    <source>
        <strain evidence="4 5">AS1</strain>
    </source>
</reference>